<organism evidence="10 11">
    <name type="scientific">Schleiferilactobacillus harbinensis DSM 16991</name>
    <dbReference type="NCBI Taxonomy" id="1122147"/>
    <lineage>
        <taxon>Bacteria</taxon>
        <taxon>Bacillati</taxon>
        <taxon>Bacillota</taxon>
        <taxon>Bacilli</taxon>
        <taxon>Lactobacillales</taxon>
        <taxon>Lactobacillaceae</taxon>
        <taxon>Schleiferilactobacillus</taxon>
    </lineage>
</organism>
<feature type="binding site" evidence="7">
    <location>
        <position position="151"/>
    </location>
    <ligand>
        <name>carbamoyl phosphate</name>
        <dbReference type="ChEBI" id="CHEBI:58228"/>
    </ligand>
</feature>
<dbReference type="Pfam" id="PF02729">
    <property type="entry name" value="OTCace_N"/>
    <property type="match status" value="1"/>
</dbReference>
<comment type="caution">
    <text evidence="10">The sequence shown here is derived from an EMBL/GenBank/DDBJ whole genome shotgun (WGS) entry which is preliminary data.</text>
</comment>
<accession>A0A0R1X5M7</accession>
<evidence type="ECO:0000256" key="2">
    <source>
        <dbReference type="ARBA" id="ARBA00008896"/>
    </source>
</evidence>
<feature type="domain" description="Aspartate/ornithine carbamoyltransferase Asp/Orn-binding" evidence="8">
    <location>
        <begin position="168"/>
        <end position="313"/>
    </location>
</feature>
<dbReference type="PRINTS" id="PR00100">
    <property type="entry name" value="AOTCASE"/>
</dbReference>
<protein>
    <recommendedName>
        <fullName evidence="7">Aspartate carbamoyltransferase</fullName>
        <ecNumber evidence="7">2.1.3.2</ecNumber>
    </recommendedName>
    <alternativeName>
        <fullName evidence="7">Aspartate transcarbamylase</fullName>
        <shortName evidence="7">ATCase</shortName>
    </alternativeName>
</protein>
<keyword evidence="4 7" id="KW-0665">Pyrimidine biosynthesis</keyword>
<dbReference type="InterPro" id="IPR002082">
    <property type="entry name" value="Asp_carbamoyltransf"/>
</dbReference>
<feature type="binding site" evidence="7">
    <location>
        <position position="70"/>
    </location>
    <ligand>
        <name>carbamoyl phosphate</name>
        <dbReference type="ChEBI" id="CHEBI:58228"/>
    </ligand>
</feature>
<feature type="binding site" evidence="7">
    <location>
        <position position="233"/>
    </location>
    <ligand>
        <name>L-aspartate</name>
        <dbReference type="ChEBI" id="CHEBI:29991"/>
    </ligand>
</feature>
<dbReference type="NCBIfam" id="NF002032">
    <property type="entry name" value="PRK00856.1"/>
    <property type="match status" value="1"/>
</dbReference>
<feature type="binding site" evidence="7">
    <location>
        <position position="97"/>
    </location>
    <ligand>
        <name>L-aspartate</name>
        <dbReference type="ChEBI" id="CHEBI:29991"/>
    </ligand>
</feature>
<comment type="function">
    <text evidence="5 7">Catalyzes the condensation of carbamoyl phosphate and aspartate to form carbamoyl aspartate and inorganic phosphate, the committed step in the de novo pyrimidine nucleotide biosynthesis pathway.</text>
</comment>
<comment type="subunit">
    <text evidence="7">Heterododecamer (2C3:3R2) of six catalytic PyrB chains organized as two trimers (C3), and six regulatory PyrI chains organized as three dimers (R2).</text>
</comment>
<dbReference type="InterPro" id="IPR006130">
    <property type="entry name" value="Asp/Orn_carbamoylTrfase"/>
</dbReference>
<feature type="binding site" evidence="7">
    <location>
        <position position="148"/>
    </location>
    <ligand>
        <name>carbamoyl phosphate</name>
        <dbReference type="ChEBI" id="CHEBI:58228"/>
    </ligand>
</feature>
<evidence type="ECO:0000259" key="8">
    <source>
        <dbReference type="Pfam" id="PF00185"/>
    </source>
</evidence>
<dbReference type="Gene3D" id="3.40.50.1370">
    <property type="entry name" value="Aspartate/ornithine carbamoyltransferase"/>
    <property type="match status" value="2"/>
</dbReference>
<feature type="binding site" evidence="7">
    <location>
        <position position="276"/>
    </location>
    <ligand>
        <name>carbamoyl phosphate</name>
        <dbReference type="ChEBI" id="CHEBI:58228"/>
    </ligand>
</feature>
<evidence type="ECO:0000256" key="4">
    <source>
        <dbReference type="ARBA" id="ARBA00022975"/>
    </source>
</evidence>
<dbReference type="GO" id="GO:0016597">
    <property type="term" value="F:amino acid binding"/>
    <property type="evidence" value="ECO:0007669"/>
    <property type="project" value="InterPro"/>
</dbReference>
<evidence type="ECO:0000256" key="6">
    <source>
        <dbReference type="ARBA" id="ARBA00048859"/>
    </source>
</evidence>
<dbReference type="GO" id="GO:0006207">
    <property type="term" value="P:'de novo' pyrimidine nucleobase biosynthetic process"/>
    <property type="evidence" value="ECO:0007669"/>
    <property type="project" value="InterPro"/>
</dbReference>
<evidence type="ECO:0000256" key="1">
    <source>
        <dbReference type="ARBA" id="ARBA00004852"/>
    </source>
</evidence>
<dbReference type="GO" id="GO:0006520">
    <property type="term" value="P:amino acid metabolic process"/>
    <property type="evidence" value="ECO:0007669"/>
    <property type="project" value="InterPro"/>
</dbReference>
<dbReference type="InterPro" id="IPR036901">
    <property type="entry name" value="Asp/Orn_carbamoylTrfase_sf"/>
</dbReference>
<dbReference type="AlphaFoldDB" id="A0A0R1X5M7"/>
<dbReference type="EC" id="2.1.3.2" evidence="7"/>
<evidence type="ECO:0000259" key="9">
    <source>
        <dbReference type="Pfam" id="PF02729"/>
    </source>
</evidence>
<comment type="pathway">
    <text evidence="1 7">Pyrimidine metabolism; UMP biosynthesis via de novo pathway; (S)-dihydroorotate from bicarbonate: step 2/3.</text>
</comment>
<dbReference type="UniPathway" id="UPA00070">
    <property type="reaction ID" value="UER00116"/>
</dbReference>
<evidence type="ECO:0000313" key="10">
    <source>
        <dbReference type="EMBL" id="KRM25464.1"/>
    </source>
</evidence>
<dbReference type="Pfam" id="PF00185">
    <property type="entry name" value="OTCace"/>
    <property type="match status" value="1"/>
</dbReference>
<reference evidence="10 11" key="1">
    <citation type="journal article" date="2015" name="Genome Announc.">
        <title>Expanding the biotechnology potential of lactobacilli through comparative genomics of 213 strains and associated genera.</title>
        <authorList>
            <person name="Sun Z."/>
            <person name="Harris H.M."/>
            <person name="McCann A."/>
            <person name="Guo C."/>
            <person name="Argimon S."/>
            <person name="Zhang W."/>
            <person name="Yang X."/>
            <person name="Jeffery I.B."/>
            <person name="Cooney J.C."/>
            <person name="Kagawa T.F."/>
            <person name="Liu W."/>
            <person name="Song Y."/>
            <person name="Salvetti E."/>
            <person name="Wrobel A."/>
            <person name="Rasinkangas P."/>
            <person name="Parkhill J."/>
            <person name="Rea M.C."/>
            <person name="O'Sullivan O."/>
            <person name="Ritari J."/>
            <person name="Douillard F.P."/>
            <person name="Paul Ross R."/>
            <person name="Yang R."/>
            <person name="Briner A.E."/>
            <person name="Felis G.E."/>
            <person name="de Vos W.M."/>
            <person name="Barrangou R."/>
            <person name="Klaenhammer T.R."/>
            <person name="Caufield P.W."/>
            <person name="Cui Y."/>
            <person name="Zhang H."/>
            <person name="O'Toole P.W."/>
        </authorList>
    </citation>
    <scope>NUCLEOTIDE SEQUENCE [LARGE SCALE GENOMIC DNA]</scope>
    <source>
        <strain evidence="10 11">DSM 16991</strain>
    </source>
</reference>
<feature type="domain" description="Aspartate/ornithine carbamoyltransferase carbamoyl-P binding" evidence="9">
    <location>
        <begin position="23"/>
        <end position="161"/>
    </location>
</feature>
<feature type="binding site" evidence="7">
    <location>
        <position position="277"/>
    </location>
    <ligand>
        <name>carbamoyl phosphate</name>
        <dbReference type="ChEBI" id="CHEBI:58228"/>
    </ligand>
</feature>
<gene>
    <name evidence="7" type="primary">pyrB</name>
    <name evidence="10" type="ORF">FC91_GL000788</name>
</gene>
<dbReference type="GO" id="GO:0005829">
    <property type="term" value="C:cytosol"/>
    <property type="evidence" value="ECO:0007669"/>
    <property type="project" value="TreeGrafter"/>
</dbReference>
<dbReference type="Proteomes" id="UP000050949">
    <property type="component" value="Unassembled WGS sequence"/>
</dbReference>
<evidence type="ECO:0000313" key="11">
    <source>
        <dbReference type="Proteomes" id="UP000050949"/>
    </source>
</evidence>
<dbReference type="NCBIfam" id="TIGR00670">
    <property type="entry name" value="asp_carb_tr"/>
    <property type="match status" value="1"/>
</dbReference>
<dbReference type="InterPro" id="IPR006131">
    <property type="entry name" value="Asp_carbamoyltransf_Asp/Orn-bd"/>
</dbReference>
<dbReference type="GO" id="GO:0004070">
    <property type="term" value="F:aspartate carbamoyltransferase activity"/>
    <property type="evidence" value="ECO:0007669"/>
    <property type="project" value="UniProtKB-UniRule"/>
</dbReference>
<dbReference type="PANTHER" id="PTHR45753:SF6">
    <property type="entry name" value="ASPARTATE CARBAMOYLTRANSFERASE"/>
    <property type="match status" value="1"/>
</dbReference>
<dbReference type="EMBL" id="AZFW01000113">
    <property type="protein sequence ID" value="KRM25464.1"/>
    <property type="molecule type" value="Genomic_DNA"/>
</dbReference>
<feature type="binding site" evidence="7">
    <location>
        <position position="119"/>
    </location>
    <ligand>
        <name>carbamoyl phosphate</name>
        <dbReference type="ChEBI" id="CHEBI:58228"/>
    </ligand>
</feature>
<dbReference type="SUPFAM" id="SSF53671">
    <property type="entry name" value="Aspartate/ornithine carbamoyltransferase"/>
    <property type="match status" value="1"/>
</dbReference>
<dbReference type="PANTHER" id="PTHR45753">
    <property type="entry name" value="ORNITHINE CARBAMOYLTRANSFERASE, MITOCHONDRIAL"/>
    <property type="match status" value="1"/>
</dbReference>
<sequence length="333" mass="36195">MLTPPAGPGSNLRKEGNPSMFMNFVSAHQVSPADAMTLIDRAEAFKNGTPVPEHGPVYAANLFFENSTRTRTSFEMAERKLGLTVIPFDPAHSSVSKGETLSDTIKTLAAIGVNIAVMRHPADAYYEPLLAASPTLAIVNAGDGAGQHPSQMMLDLMTIHEEFGSFAGLNVGIVGDLSHSRVAHSDAEMLTKLGANVFFSGPEKYFSPEYKQFGPFLPLAELVKKVDVLNVLRVQLERFNSGETAEFSRADYHAKYGITDALAATMKPRAIIMHPAPVNRDVELASDLVEAPQSRIFMQMHNGVYMRMAMLEAVMQARQFGAVPASQAATVRR</sequence>
<feature type="binding site" evidence="7">
    <location>
        <position position="181"/>
    </location>
    <ligand>
        <name>L-aspartate</name>
        <dbReference type="ChEBI" id="CHEBI:29991"/>
    </ligand>
</feature>
<feature type="binding site" evidence="7">
    <location>
        <position position="69"/>
    </location>
    <ligand>
        <name>carbamoyl phosphate</name>
        <dbReference type="ChEBI" id="CHEBI:58228"/>
    </ligand>
</feature>
<dbReference type="PATRIC" id="fig|1122147.4.peg.817"/>
<dbReference type="HAMAP" id="MF_00001">
    <property type="entry name" value="Asp_carb_tr"/>
    <property type="match status" value="1"/>
</dbReference>
<comment type="similarity">
    <text evidence="2 7">Belongs to the aspartate/ornithine carbamoyltransferase superfamily. ATCase family.</text>
</comment>
<dbReference type="PRINTS" id="PR00101">
    <property type="entry name" value="ATCASE"/>
</dbReference>
<dbReference type="eggNOG" id="COG0540">
    <property type="taxonomic scope" value="Bacteria"/>
</dbReference>
<evidence type="ECO:0000256" key="5">
    <source>
        <dbReference type="ARBA" id="ARBA00043884"/>
    </source>
</evidence>
<evidence type="ECO:0000256" key="7">
    <source>
        <dbReference type="HAMAP-Rule" id="MF_00001"/>
    </source>
</evidence>
<evidence type="ECO:0000256" key="3">
    <source>
        <dbReference type="ARBA" id="ARBA00022679"/>
    </source>
</evidence>
<keyword evidence="3 7" id="KW-0808">Transferase</keyword>
<name>A0A0R1X5M7_9LACO</name>
<dbReference type="GO" id="GO:0044205">
    <property type="term" value="P:'de novo' UMP biosynthetic process"/>
    <property type="evidence" value="ECO:0007669"/>
    <property type="project" value="UniProtKB-UniRule"/>
</dbReference>
<proteinExistence type="inferred from homology"/>
<dbReference type="PROSITE" id="PS00097">
    <property type="entry name" value="CARBAMOYLTRANSFERASE"/>
    <property type="match status" value="1"/>
</dbReference>
<comment type="catalytic activity">
    <reaction evidence="6 7">
        <text>carbamoyl phosphate + L-aspartate = N-carbamoyl-L-aspartate + phosphate + H(+)</text>
        <dbReference type="Rhea" id="RHEA:20013"/>
        <dbReference type="ChEBI" id="CHEBI:15378"/>
        <dbReference type="ChEBI" id="CHEBI:29991"/>
        <dbReference type="ChEBI" id="CHEBI:32814"/>
        <dbReference type="ChEBI" id="CHEBI:43474"/>
        <dbReference type="ChEBI" id="CHEBI:58228"/>
        <dbReference type="EC" id="2.1.3.2"/>
    </reaction>
</comment>
<dbReference type="InterPro" id="IPR006132">
    <property type="entry name" value="Asp/Orn_carbamoyltranf_P-bd"/>
</dbReference>